<dbReference type="PaxDb" id="2903-EOD38685"/>
<dbReference type="KEGG" id="ehx:EMIHUDRAFT_251712"/>
<keyword evidence="4" id="KW-1185">Reference proteome</keyword>
<dbReference type="InterPro" id="IPR000008">
    <property type="entry name" value="C2_dom"/>
</dbReference>
<accession>A0A0D3KSF0</accession>
<evidence type="ECO:0000313" key="4">
    <source>
        <dbReference type="Proteomes" id="UP000013827"/>
    </source>
</evidence>
<sequence>MMRARHEAESKAADAALVARLATATTGDGDRIPRAREVGQSAGLSSRPGRHNGAGSSQTEPVEGCVEGLVLLARDLSPADGPLGACNPFAEVKLGPHAVRSDTLYDTTEPQWGRAWELWGGASSRSCSHLFGGFHAAAAVLTVRVCSERRNGGEDALGVAEVDTSRLLLGGVRDLWLPLTGVANGAVRVRIAPYSASIAPLGPLPPGMTADLLLDDGSRRAVRSESVDKERDTPGAANGRAMPQRVFQSLASGRGEDGERPSKTARERAMTSMPARQMAGEDHVLTLRGSTVHNARTLGLGTQPDPRL</sequence>
<feature type="compositionally biased region" description="Basic and acidic residues" evidence="1">
    <location>
        <begin position="254"/>
        <end position="269"/>
    </location>
</feature>
<dbReference type="CDD" id="cd00030">
    <property type="entry name" value="C2"/>
    <property type="match status" value="1"/>
</dbReference>
<dbReference type="PANTHER" id="PTHR47264:SF3">
    <property type="entry name" value="SYNAPTOTAGMIN-5 ISOFORM X1"/>
    <property type="match status" value="1"/>
</dbReference>
<dbReference type="SUPFAM" id="SSF49562">
    <property type="entry name" value="C2 domain (Calcium/lipid-binding domain, CaLB)"/>
    <property type="match status" value="1"/>
</dbReference>
<feature type="region of interest" description="Disordered" evidence="1">
    <location>
        <begin position="39"/>
        <end position="61"/>
    </location>
</feature>
<reference evidence="3" key="2">
    <citation type="submission" date="2024-10" db="UniProtKB">
        <authorList>
            <consortium name="EnsemblProtists"/>
        </authorList>
    </citation>
    <scope>IDENTIFICATION</scope>
</reference>
<protein>
    <recommendedName>
        <fullName evidence="2">C2 domain-containing protein</fullName>
    </recommendedName>
</protein>
<reference evidence="4" key="1">
    <citation type="journal article" date="2013" name="Nature">
        <title>Pan genome of the phytoplankton Emiliania underpins its global distribution.</title>
        <authorList>
            <person name="Read B.A."/>
            <person name="Kegel J."/>
            <person name="Klute M.J."/>
            <person name="Kuo A."/>
            <person name="Lefebvre S.C."/>
            <person name="Maumus F."/>
            <person name="Mayer C."/>
            <person name="Miller J."/>
            <person name="Monier A."/>
            <person name="Salamov A."/>
            <person name="Young J."/>
            <person name="Aguilar M."/>
            <person name="Claverie J.M."/>
            <person name="Frickenhaus S."/>
            <person name="Gonzalez K."/>
            <person name="Herman E.K."/>
            <person name="Lin Y.C."/>
            <person name="Napier J."/>
            <person name="Ogata H."/>
            <person name="Sarno A.F."/>
            <person name="Shmutz J."/>
            <person name="Schroeder D."/>
            <person name="de Vargas C."/>
            <person name="Verret F."/>
            <person name="von Dassow P."/>
            <person name="Valentin K."/>
            <person name="Van de Peer Y."/>
            <person name="Wheeler G."/>
            <person name="Dacks J.B."/>
            <person name="Delwiche C.F."/>
            <person name="Dyhrman S.T."/>
            <person name="Glockner G."/>
            <person name="John U."/>
            <person name="Richards T."/>
            <person name="Worden A.Z."/>
            <person name="Zhang X."/>
            <person name="Grigoriev I.V."/>
            <person name="Allen A.E."/>
            <person name="Bidle K."/>
            <person name="Borodovsky M."/>
            <person name="Bowler C."/>
            <person name="Brownlee C."/>
            <person name="Cock J.M."/>
            <person name="Elias M."/>
            <person name="Gladyshev V.N."/>
            <person name="Groth M."/>
            <person name="Guda C."/>
            <person name="Hadaegh A."/>
            <person name="Iglesias-Rodriguez M.D."/>
            <person name="Jenkins J."/>
            <person name="Jones B.M."/>
            <person name="Lawson T."/>
            <person name="Leese F."/>
            <person name="Lindquist E."/>
            <person name="Lobanov A."/>
            <person name="Lomsadze A."/>
            <person name="Malik S.B."/>
            <person name="Marsh M.E."/>
            <person name="Mackinder L."/>
            <person name="Mock T."/>
            <person name="Mueller-Roeber B."/>
            <person name="Pagarete A."/>
            <person name="Parker M."/>
            <person name="Probert I."/>
            <person name="Quesneville H."/>
            <person name="Raines C."/>
            <person name="Rensing S.A."/>
            <person name="Riano-Pachon D.M."/>
            <person name="Richier S."/>
            <person name="Rokitta S."/>
            <person name="Shiraiwa Y."/>
            <person name="Soanes D.M."/>
            <person name="van der Giezen M."/>
            <person name="Wahlund T.M."/>
            <person name="Williams B."/>
            <person name="Wilson W."/>
            <person name="Wolfe G."/>
            <person name="Wurch L.L."/>
        </authorList>
    </citation>
    <scope>NUCLEOTIDE SEQUENCE</scope>
</reference>
<dbReference type="InterPro" id="IPR035892">
    <property type="entry name" value="C2_domain_sf"/>
</dbReference>
<dbReference type="PANTHER" id="PTHR47264">
    <property type="entry name" value="OS01G0128800 PROTEIN"/>
    <property type="match status" value="1"/>
</dbReference>
<dbReference type="AlphaFoldDB" id="A0A0D3KSF0"/>
<feature type="compositionally biased region" description="Basic and acidic residues" evidence="1">
    <location>
        <begin position="220"/>
        <end position="233"/>
    </location>
</feature>
<evidence type="ECO:0000259" key="2">
    <source>
        <dbReference type="PROSITE" id="PS50004"/>
    </source>
</evidence>
<evidence type="ECO:0000256" key="1">
    <source>
        <dbReference type="SAM" id="MobiDB-lite"/>
    </source>
</evidence>
<dbReference type="EnsemblProtists" id="EOD38685">
    <property type="protein sequence ID" value="EOD38685"/>
    <property type="gene ID" value="EMIHUDRAFT_251712"/>
</dbReference>
<dbReference type="Pfam" id="PF00168">
    <property type="entry name" value="C2"/>
    <property type="match status" value="1"/>
</dbReference>
<proteinExistence type="predicted"/>
<evidence type="ECO:0000313" key="3">
    <source>
        <dbReference type="EnsemblProtists" id="EOD38685"/>
    </source>
</evidence>
<dbReference type="Gene3D" id="2.60.40.150">
    <property type="entry name" value="C2 domain"/>
    <property type="match status" value="1"/>
</dbReference>
<dbReference type="Proteomes" id="UP000013827">
    <property type="component" value="Unassembled WGS sequence"/>
</dbReference>
<dbReference type="PROSITE" id="PS50004">
    <property type="entry name" value="C2"/>
    <property type="match status" value="1"/>
</dbReference>
<name>A0A0D3KSF0_EMIH1</name>
<feature type="domain" description="C2" evidence="2">
    <location>
        <begin position="47"/>
        <end position="177"/>
    </location>
</feature>
<feature type="region of interest" description="Disordered" evidence="1">
    <location>
        <begin position="220"/>
        <end position="280"/>
    </location>
</feature>
<dbReference type="RefSeq" id="XP_005791114.1">
    <property type="nucleotide sequence ID" value="XM_005791057.1"/>
</dbReference>
<dbReference type="GeneID" id="17283959"/>
<dbReference type="HOGENOM" id="CLU_904400_0_0_1"/>
<organism evidence="3 4">
    <name type="scientific">Emiliania huxleyi (strain CCMP1516)</name>
    <dbReference type="NCBI Taxonomy" id="280463"/>
    <lineage>
        <taxon>Eukaryota</taxon>
        <taxon>Haptista</taxon>
        <taxon>Haptophyta</taxon>
        <taxon>Prymnesiophyceae</taxon>
        <taxon>Isochrysidales</taxon>
        <taxon>Noelaerhabdaceae</taxon>
        <taxon>Emiliania</taxon>
    </lineage>
</organism>